<reference evidence="3" key="1">
    <citation type="submission" date="2012-12" db="EMBL/GenBank/DDBJ databases">
        <authorList>
            <person name="Hellsten U."/>
            <person name="Grimwood J."/>
            <person name="Chapman J.A."/>
            <person name="Shapiro H."/>
            <person name="Aerts A."/>
            <person name="Otillar R.P."/>
            <person name="Terry A.Y."/>
            <person name="Boore J.L."/>
            <person name="Simakov O."/>
            <person name="Marletaz F."/>
            <person name="Cho S.-J."/>
            <person name="Edsinger-Gonzales E."/>
            <person name="Havlak P."/>
            <person name="Kuo D.-H."/>
            <person name="Larsson T."/>
            <person name="Lv J."/>
            <person name="Arendt D."/>
            <person name="Savage R."/>
            <person name="Osoegawa K."/>
            <person name="de Jong P."/>
            <person name="Lindberg D.R."/>
            <person name="Seaver E.C."/>
            <person name="Weisblat D.A."/>
            <person name="Putnam N.H."/>
            <person name="Grigoriev I.V."/>
            <person name="Rokhsar D.S."/>
        </authorList>
    </citation>
    <scope>NUCLEOTIDE SEQUENCE</scope>
</reference>
<dbReference type="KEGG" id="hro:HELRODRAFT_162932"/>
<organism evidence="2 3">
    <name type="scientific">Helobdella robusta</name>
    <name type="common">Californian leech</name>
    <dbReference type="NCBI Taxonomy" id="6412"/>
    <lineage>
        <taxon>Eukaryota</taxon>
        <taxon>Metazoa</taxon>
        <taxon>Spiralia</taxon>
        <taxon>Lophotrochozoa</taxon>
        <taxon>Annelida</taxon>
        <taxon>Clitellata</taxon>
        <taxon>Hirudinea</taxon>
        <taxon>Rhynchobdellida</taxon>
        <taxon>Glossiphoniidae</taxon>
        <taxon>Helobdella</taxon>
    </lineage>
</organism>
<reference evidence="2" key="3">
    <citation type="submission" date="2015-06" db="UniProtKB">
        <authorList>
            <consortium name="EnsemblMetazoa"/>
        </authorList>
    </citation>
    <scope>IDENTIFICATION</scope>
</reference>
<proteinExistence type="predicted"/>
<reference evidence="1 3" key="2">
    <citation type="journal article" date="2013" name="Nature">
        <title>Insights into bilaterian evolution from three spiralian genomes.</title>
        <authorList>
            <person name="Simakov O."/>
            <person name="Marletaz F."/>
            <person name="Cho S.J."/>
            <person name="Edsinger-Gonzales E."/>
            <person name="Havlak P."/>
            <person name="Hellsten U."/>
            <person name="Kuo D.H."/>
            <person name="Larsson T."/>
            <person name="Lv J."/>
            <person name="Arendt D."/>
            <person name="Savage R."/>
            <person name="Osoegawa K."/>
            <person name="de Jong P."/>
            <person name="Grimwood J."/>
            <person name="Chapman J.A."/>
            <person name="Shapiro H."/>
            <person name="Aerts A."/>
            <person name="Otillar R.P."/>
            <person name="Terry A.Y."/>
            <person name="Boore J.L."/>
            <person name="Grigoriev I.V."/>
            <person name="Lindberg D.R."/>
            <person name="Seaver E.C."/>
            <person name="Weisblat D.A."/>
            <person name="Putnam N.H."/>
            <person name="Rokhsar D.S."/>
        </authorList>
    </citation>
    <scope>NUCLEOTIDE SEQUENCE</scope>
</reference>
<dbReference type="CTD" id="20199836"/>
<dbReference type="AlphaFoldDB" id="T1ETD6"/>
<dbReference type="RefSeq" id="XP_009023231.1">
    <property type="nucleotide sequence ID" value="XM_009024983.1"/>
</dbReference>
<dbReference type="HOGENOM" id="CLU_1422935_0_0_1"/>
<evidence type="ECO:0000313" key="3">
    <source>
        <dbReference type="Proteomes" id="UP000015101"/>
    </source>
</evidence>
<protein>
    <submittedName>
        <fullName evidence="1 2">Uncharacterized protein</fullName>
    </submittedName>
</protein>
<keyword evidence="3" id="KW-1185">Reference proteome</keyword>
<dbReference type="EMBL" id="AMQM01001230">
    <property type="status" value="NOT_ANNOTATED_CDS"/>
    <property type="molecule type" value="Genomic_DNA"/>
</dbReference>
<evidence type="ECO:0000313" key="2">
    <source>
        <dbReference type="EnsemblMetazoa" id="HelroP162932"/>
    </source>
</evidence>
<dbReference type="Proteomes" id="UP000015101">
    <property type="component" value="Unassembled WGS sequence"/>
</dbReference>
<dbReference type="GeneID" id="20199836"/>
<accession>T1ETD6</accession>
<dbReference type="InParanoid" id="T1ETD6"/>
<sequence>MSACRYFKNYCHTVSPHAINKALETLCLKYIIDSEPYFTCDIYHSPNHPSYEVSTLMGLHHIFWGPTHQDSNLNKIYGINVNLDITHTYRSHVSTHNLGVVAVPPPPLNIEKQHHEKNPSFISPFIKYLLRQKNKSMRSGFNLKAAITKYIDTLISFSSKTFTNSKRGSKAMCDQVNKIRGSDKSFNTSTS</sequence>
<dbReference type="EMBL" id="AMQM01001229">
    <property type="status" value="NOT_ANNOTATED_CDS"/>
    <property type="molecule type" value="Genomic_DNA"/>
</dbReference>
<dbReference type="EMBL" id="KB097143">
    <property type="protein sequence ID" value="ESN99385.1"/>
    <property type="molecule type" value="Genomic_DNA"/>
</dbReference>
<dbReference type="EnsemblMetazoa" id="HelroT162932">
    <property type="protein sequence ID" value="HelroP162932"/>
    <property type="gene ID" value="HelroG162932"/>
</dbReference>
<gene>
    <name evidence="2" type="primary">20199836</name>
    <name evidence="1" type="ORF">HELRODRAFT_162932</name>
</gene>
<name>T1ETD6_HELRO</name>
<evidence type="ECO:0000313" key="1">
    <source>
        <dbReference type="EMBL" id="ESN99385.1"/>
    </source>
</evidence>